<protein>
    <submittedName>
        <fullName evidence="1">Uncharacterized protein</fullName>
    </submittedName>
</protein>
<organism evidence="1 2">
    <name type="scientific">Vibrio crassostreae</name>
    <dbReference type="NCBI Taxonomy" id="246167"/>
    <lineage>
        <taxon>Bacteria</taxon>
        <taxon>Pseudomonadati</taxon>
        <taxon>Pseudomonadota</taxon>
        <taxon>Gammaproteobacteria</taxon>
        <taxon>Vibrionales</taxon>
        <taxon>Vibrionaceae</taxon>
        <taxon>Vibrio</taxon>
    </lineage>
</organism>
<evidence type="ECO:0000313" key="2">
    <source>
        <dbReference type="Proteomes" id="UP000049495"/>
    </source>
</evidence>
<proteinExistence type="predicted"/>
<dbReference type="GeneID" id="93899716"/>
<name>A0A822MTQ0_9VIBR</name>
<comment type="caution">
    <text evidence="1">The sequence shown here is derived from an EMBL/GenBank/DDBJ whole genome shotgun (WGS) entry which is preliminary data.</text>
</comment>
<dbReference type="EMBL" id="CCJV01000080">
    <property type="protein sequence ID" value="CDT26302.1"/>
    <property type="molecule type" value="Genomic_DNA"/>
</dbReference>
<reference evidence="2" key="1">
    <citation type="submission" date="2014-06" db="EMBL/GenBank/DDBJ databases">
        <authorList>
            <person name="Le Roux Frederique"/>
        </authorList>
    </citation>
    <scope>NUCLEOTIDE SEQUENCE [LARGE SCALE GENOMIC DNA]</scope>
    <source>
        <strain evidence="2">J5-5</strain>
    </source>
</reference>
<sequence length="163" mass="19535">MTHKIKEFINNISSIKTKILAHENQYLEDIEVIFFEDTTNNRYQIKVRLKVEARLIKFNYSFHFEKTNFHHNQGIIVKNGKDDYIDFHAIDWFGPIYTKESFLAKIKQDFSLINLEKTHEEYISSMKSQYIYTQRNLSKMKGLTHKQTNVNLLTTEVNNENFF</sequence>
<dbReference type="RefSeq" id="WP_048664036.1">
    <property type="nucleotide sequence ID" value="NZ_AP025476.1"/>
</dbReference>
<accession>A0A822MTQ0</accession>
<gene>
    <name evidence="1" type="ORF">VCR5J5_210015</name>
</gene>
<dbReference type="Proteomes" id="UP000049495">
    <property type="component" value="Unassembled WGS sequence"/>
</dbReference>
<evidence type="ECO:0000313" key="1">
    <source>
        <dbReference type="EMBL" id="CDT26302.1"/>
    </source>
</evidence>
<dbReference type="AlphaFoldDB" id="A0A822MTQ0"/>